<dbReference type="GO" id="GO:0080043">
    <property type="term" value="F:quercetin 3-O-glucosyltransferase activity"/>
    <property type="evidence" value="ECO:0007669"/>
    <property type="project" value="TreeGrafter"/>
</dbReference>
<reference evidence="6 7" key="1">
    <citation type="journal article" date="2019" name="Genome Biol. Evol.">
        <title>Insights into the evolution of the New World diploid cottons (Gossypium, subgenus Houzingenia) based on genome sequencing.</title>
        <authorList>
            <person name="Grover C.E."/>
            <person name="Arick M.A. 2nd"/>
            <person name="Thrash A."/>
            <person name="Conover J.L."/>
            <person name="Sanders W.S."/>
            <person name="Peterson D.G."/>
            <person name="Frelichowski J.E."/>
            <person name="Scheffler J.A."/>
            <person name="Scheffler B.E."/>
            <person name="Wendel J.F."/>
        </authorList>
    </citation>
    <scope>NUCLEOTIDE SEQUENCE [LARGE SCALE GENOMIC DNA]</scope>
    <source>
        <strain evidence="6">185</strain>
        <tissue evidence="6">Leaf</tissue>
    </source>
</reference>
<evidence type="ECO:0000256" key="5">
    <source>
        <dbReference type="RuleBase" id="RU362057"/>
    </source>
</evidence>
<sequence>MKMQNKAKKPHVLIFPFPGQGHINPMLQFAKRLHSKGVKATMVPTVFLSKSSFFDSSASIDLCTISDGFDEGGFEQVDTPDAYLSTFWNVGPKSLAALIKKLGHTAHPVDALVYDTMLPWALDVAKQFGISSAAFFTQSCAVNSVYYHVYKGHLQLPLRGSHVSLPAMPPLHVSELPSFVAIYGVYRAWLDVLVDQFSNINEADWVFFNHFYKLEPEVVDWMSKFWNVMTVGPTIPSIYLDKELENDKDYGIEQMEEIAWALKDRNGYFLWVIRETEKPKLPHNYVKETSHKGLVVTWCPQLEVLSHESVGCFLTHCGFNSTLEALSLGVPMLALPQWTDQCTNAKYIEDVWRIGIRARPDEKGIVRKETIIRCIMELLMEVGKKGEEIKKNSIKWKNLAKKAVDEGGKSDKNVDEFIAKLI</sequence>
<dbReference type="Proteomes" id="UP000593577">
    <property type="component" value="Unassembled WGS sequence"/>
</dbReference>
<name>A0A7J8YUS9_GOSAI</name>
<dbReference type="GO" id="GO:0080044">
    <property type="term" value="F:quercetin 7-O-glucosyltransferase activity"/>
    <property type="evidence" value="ECO:0007669"/>
    <property type="project" value="TreeGrafter"/>
</dbReference>
<evidence type="ECO:0000313" key="7">
    <source>
        <dbReference type="Proteomes" id="UP000593577"/>
    </source>
</evidence>
<evidence type="ECO:0000256" key="4">
    <source>
        <dbReference type="RuleBase" id="RU003718"/>
    </source>
</evidence>
<evidence type="ECO:0000256" key="2">
    <source>
        <dbReference type="ARBA" id="ARBA00022676"/>
    </source>
</evidence>
<dbReference type="AlphaFoldDB" id="A0A7J8YUS9"/>
<dbReference type="Gene3D" id="3.40.50.2000">
    <property type="entry name" value="Glycogen Phosphorylase B"/>
    <property type="match status" value="3"/>
</dbReference>
<dbReference type="CDD" id="cd03784">
    <property type="entry name" value="GT1_Gtf-like"/>
    <property type="match status" value="1"/>
</dbReference>
<dbReference type="PANTHER" id="PTHR11926">
    <property type="entry name" value="GLUCOSYL/GLUCURONOSYL TRANSFERASES"/>
    <property type="match status" value="1"/>
</dbReference>
<dbReference type="InterPro" id="IPR035595">
    <property type="entry name" value="UDP_glycos_trans_CS"/>
</dbReference>
<gene>
    <name evidence="6" type="ORF">Goari_022639</name>
</gene>
<dbReference type="EC" id="2.4.1.-" evidence="5"/>
<proteinExistence type="inferred from homology"/>
<protein>
    <recommendedName>
        <fullName evidence="5">Glycosyltransferase</fullName>
        <ecNumber evidence="5">2.4.1.-</ecNumber>
    </recommendedName>
</protein>
<keyword evidence="3 4" id="KW-0808">Transferase</keyword>
<dbReference type="FunFam" id="3.40.50.2000:FF:000057">
    <property type="entry name" value="Glycosyltransferase"/>
    <property type="match status" value="1"/>
</dbReference>
<dbReference type="InterPro" id="IPR002213">
    <property type="entry name" value="UDP_glucos_trans"/>
</dbReference>
<comment type="caution">
    <text evidence="6">The sequence shown here is derived from an EMBL/GenBank/DDBJ whole genome shotgun (WGS) entry which is preliminary data.</text>
</comment>
<evidence type="ECO:0000313" key="6">
    <source>
        <dbReference type="EMBL" id="MBA0703072.1"/>
    </source>
</evidence>
<organism evidence="6 7">
    <name type="scientific">Gossypium aridum</name>
    <name type="common">American cotton</name>
    <name type="synonym">Erioxylum aridum</name>
    <dbReference type="NCBI Taxonomy" id="34290"/>
    <lineage>
        <taxon>Eukaryota</taxon>
        <taxon>Viridiplantae</taxon>
        <taxon>Streptophyta</taxon>
        <taxon>Embryophyta</taxon>
        <taxon>Tracheophyta</taxon>
        <taxon>Spermatophyta</taxon>
        <taxon>Magnoliopsida</taxon>
        <taxon>eudicotyledons</taxon>
        <taxon>Gunneridae</taxon>
        <taxon>Pentapetalae</taxon>
        <taxon>rosids</taxon>
        <taxon>malvids</taxon>
        <taxon>Malvales</taxon>
        <taxon>Malvaceae</taxon>
        <taxon>Malvoideae</taxon>
        <taxon>Gossypium</taxon>
    </lineage>
</organism>
<dbReference type="Pfam" id="PF00201">
    <property type="entry name" value="UDPGT"/>
    <property type="match status" value="1"/>
</dbReference>
<dbReference type="SUPFAM" id="SSF53756">
    <property type="entry name" value="UDP-Glycosyltransferase/glycogen phosphorylase"/>
    <property type="match status" value="1"/>
</dbReference>
<dbReference type="PANTHER" id="PTHR11926:SF1509">
    <property type="entry name" value="UDP-GLYCOSYLTRANSFERASE 74G1-LIKE"/>
    <property type="match status" value="1"/>
</dbReference>
<dbReference type="PROSITE" id="PS00375">
    <property type="entry name" value="UDPGT"/>
    <property type="match status" value="1"/>
</dbReference>
<comment type="similarity">
    <text evidence="1 4">Belongs to the UDP-glycosyltransferase family.</text>
</comment>
<keyword evidence="2 4" id="KW-0328">Glycosyltransferase</keyword>
<accession>A0A7J8YUS9</accession>
<evidence type="ECO:0000256" key="1">
    <source>
        <dbReference type="ARBA" id="ARBA00009995"/>
    </source>
</evidence>
<dbReference type="EMBL" id="JABFAA010355171">
    <property type="protein sequence ID" value="MBA0703072.1"/>
    <property type="molecule type" value="Genomic_DNA"/>
</dbReference>
<keyword evidence="7" id="KW-1185">Reference proteome</keyword>
<evidence type="ECO:0000256" key="3">
    <source>
        <dbReference type="ARBA" id="ARBA00022679"/>
    </source>
</evidence>